<dbReference type="Proteomes" id="UP000836841">
    <property type="component" value="Chromosome 7"/>
</dbReference>
<proteinExistence type="predicted"/>
<evidence type="ECO:0000313" key="3">
    <source>
        <dbReference type="Proteomes" id="UP000836841"/>
    </source>
</evidence>
<name>A0AAU9T474_THLAR</name>
<dbReference type="EMBL" id="OU466863">
    <property type="protein sequence ID" value="CAH2078521.1"/>
    <property type="molecule type" value="Genomic_DNA"/>
</dbReference>
<evidence type="ECO:0000256" key="1">
    <source>
        <dbReference type="SAM" id="MobiDB-lite"/>
    </source>
</evidence>
<feature type="compositionally biased region" description="Basic and acidic residues" evidence="1">
    <location>
        <begin position="68"/>
        <end position="81"/>
    </location>
</feature>
<gene>
    <name evidence="2" type="ORF">TAV2_LOCUS24994</name>
</gene>
<protein>
    <submittedName>
        <fullName evidence="2">Uncharacterized protein</fullName>
    </submittedName>
</protein>
<dbReference type="AlphaFoldDB" id="A0AAU9T474"/>
<dbReference type="PANTHER" id="PTHR44137:SF32">
    <property type="entry name" value="DNAJ HEAT SHOCK AMINO-TERMINAL DOMAIN PROTEIN"/>
    <property type="match status" value="1"/>
</dbReference>
<sequence length="81" mass="9010">MEFDKYIARRLIHIAERKISENDYVAAKKFVNMAQSLYPELDGLKQVSTMVNVCISASSKTNGGGEVECNKDEAKKSSGYC</sequence>
<accession>A0AAU9T474</accession>
<organism evidence="2 3">
    <name type="scientific">Thlaspi arvense</name>
    <name type="common">Field penny-cress</name>
    <dbReference type="NCBI Taxonomy" id="13288"/>
    <lineage>
        <taxon>Eukaryota</taxon>
        <taxon>Viridiplantae</taxon>
        <taxon>Streptophyta</taxon>
        <taxon>Embryophyta</taxon>
        <taxon>Tracheophyta</taxon>
        <taxon>Spermatophyta</taxon>
        <taxon>Magnoliopsida</taxon>
        <taxon>eudicotyledons</taxon>
        <taxon>Gunneridae</taxon>
        <taxon>Pentapetalae</taxon>
        <taxon>rosids</taxon>
        <taxon>malvids</taxon>
        <taxon>Brassicales</taxon>
        <taxon>Brassicaceae</taxon>
        <taxon>Thlaspideae</taxon>
        <taxon>Thlaspi</taxon>
    </lineage>
</organism>
<reference evidence="2 3" key="1">
    <citation type="submission" date="2022-03" db="EMBL/GenBank/DDBJ databases">
        <authorList>
            <person name="Nunn A."/>
            <person name="Chopra R."/>
            <person name="Nunn A."/>
            <person name="Contreras Garrido A."/>
        </authorList>
    </citation>
    <scope>NUCLEOTIDE SEQUENCE [LARGE SCALE GENOMIC DNA]</scope>
</reference>
<feature type="region of interest" description="Disordered" evidence="1">
    <location>
        <begin position="61"/>
        <end position="81"/>
    </location>
</feature>
<dbReference type="PANTHER" id="PTHR44137">
    <property type="entry name" value="BNAC03G44070D PROTEIN"/>
    <property type="match status" value="1"/>
</dbReference>
<keyword evidence="3" id="KW-1185">Reference proteome</keyword>
<evidence type="ECO:0000313" key="2">
    <source>
        <dbReference type="EMBL" id="CAH2078521.1"/>
    </source>
</evidence>